<reference evidence="1 2" key="1">
    <citation type="submission" date="2021-03" db="EMBL/GenBank/DDBJ databases">
        <title>Antimicrobial resistance genes in bacteria isolated from Japanese honey, and their potential for conferring macrolide and lincosamide resistance in the American foulbrood pathogen Paenibacillus larvae.</title>
        <authorList>
            <person name="Okamoto M."/>
            <person name="Kumagai M."/>
            <person name="Kanamori H."/>
            <person name="Takamatsu D."/>
        </authorList>
    </citation>
    <scope>NUCLEOTIDE SEQUENCE [LARGE SCALE GENOMIC DNA]</scope>
    <source>
        <strain evidence="1 2">J15TS10</strain>
    </source>
</reference>
<dbReference type="EMBL" id="BOSM01000003">
    <property type="protein sequence ID" value="GIP58691.1"/>
    <property type="molecule type" value="Genomic_DNA"/>
</dbReference>
<accession>A0ABQ4MRW1</accession>
<organism evidence="1 2">
    <name type="scientific">Paenibacillus woosongensis</name>
    <dbReference type="NCBI Taxonomy" id="307580"/>
    <lineage>
        <taxon>Bacteria</taxon>
        <taxon>Bacillati</taxon>
        <taxon>Bacillota</taxon>
        <taxon>Bacilli</taxon>
        <taxon>Bacillales</taxon>
        <taxon>Paenibacillaceae</taxon>
        <taxon>Paenibacillus</taxon>
    </lineage>
</organism>
<evidence type="ECO:0000313" key="2">
    <source>
        <dbReference type="Proteomes" id="UP000681290"/>
    </source>
</evidence>
<sequence length="58" mass="6271">MKRHGKVWRTVLSIKGFDIKILDGAESGDCPDYIIDPPLGEGHTYPTISDAVKAITGS</sequence>
<dbReference type="Proteomes" id="UP000681290">
    <property type="component" value="Unassembled WGS sequence"/>
</dbReference>
<protein>
    <submittedName>
        <fullName evidence="1">Uncharacterized protein</fullName>
    </submittedName>
</protein>
<proteinExistence type="predicted"/>
<name>A0ABQ4MRW1_9BACL</name>
<gene>
    <name evidence="1" type="ORF">J15TS10_25050</name>
</gene>
<comment type="caution">
    <text evidence="1">The sequence shown here is derived from an EMBL/GenBank/DDBJ whole genome shotgun (WGS) entry which is preliminary data.</text>
</comment>
<keyword evidence="2" id="KW-1185">Reference proteome</keyword>
<evidence type="ECO:0000313" key="1">
    <source>
        <dbReference type="EMBL" id="GIP58691.1"/>
    </source>
</evidence>
<dbReference type="RefSeq" id="WP_213591070.1">
    <property type="nucleotide sequence ID" value="NZ_BOSM01000003.1"/>
</dbReference>